<sequence length="589" mass="68070">MREHRMRNRMVALRSLTGDMLVTQDDIKEEIPELKKGDLITGVTEGEIKNAIFGMGLNRAPGLDGFTVEFYQHCWPVIVVKYFFATGEAFPAFNTTVLSLIPKTKFPVNIKEYRPIACCNVIYKCIIKILADRLKRVLNDVISYNQSAFVKGRMLNDSVLLMNELVNNYHNKEGRRRCTLKIDIMKAYDTVRWDYLWCVIEAMRFPVLFNSWTRKCVSISIFSVQVNGSLHGQFESSRGLRQGDLVSPYLFLIVMEGLTGILRKEPEEGNIDFYLGCKELKILNIMFADDMFVMSAANVKFITTIEGVLNRFGKIVGLSPNLEKSSFYVAGTPDEVVRRLKDVIGIPMAVLPVKYLGLPLTTKKFLASECNGLIEKEIDSVLKQFVWGWESEKNKAKVNWSDVCLPRKEGGLGLKDLCSVWGYKLKSTDGWIWKKLLKDRDWLRENVQFKVGNAEGIYLWSDSWYEGGSLEQLPEGIRRLLPKNRSLTMADMINESDGWRWIVGCRFKVEVNSFRRKFVELTKRAEVEDRVEWKHGGKMDIRTKYVYEAIRRKGESKLWNKLIWHKYCILKQSVVAWFLLRGLLEINEN</sequence>
<reference evidence="2 3" key="1">
    <citation type="submission" date="2024-01" db="EMBL/GenBank/DDBJ databases">
        <title>The complete chloroplast genome sequence of Lithospermum erythrorhizon: insights into the phylogenetic relationship among Boraginaceae species and the maternal lineages of purple gromwells.</title>
        <authorList>
            <person name="Okada T."/>
            <person name="Watanabe K."/>
        </authorList>
    </citation>
    <scope>NUCLEOTIDE SEQUENCE [LARGE SCALE GENOMIC DNA]</scope>
</reference>
<dbReference type="PANTHER" id="PTHR46890:SF48">
    <property type="entry name" value="RNA-DIRECTED DNA POLYMERASE"/>
    <property type="match status" value="1"/>
</dbReference>
<evidence type="ECO:0000313" key="2">
    <source>
        <dbReference type="EMBL" id="GAA0176031.1"/>
    </source>
</evidence>
<evidence type="ECO:0000313" key="3">
    <source>
        <dbReference type="Proteomes" id="UP001454036"/>
    </source>
</evidence>
<proteinExistence type="predicted"/>
<dbReference type="EMBL" id="BAABME010009906">
    <property type="protein sequence ID" value="GAA0176031.1"/>
    <property type="molecule type" value="Genomic_DNA"/>
</dbReference>
<organism evidence="2 3">
    <name type="scientific">Lithospermum erythrorhizon</name>
    <name type="common">Purple gromwell</name>
    <name type="synonym">Lithospermum officinale var. erythrorhizon</name>
    <dbReference type="NCBI Taxonomy" id="34254"/>
    <lineage>
        <taxon>Eukaryota</taxon>
        <taxon>Viridiplantae</taxon>
        <taxon>Streptophyta</taxon>
        <taxon>Embryophyta</taxon>
        <taxon>Tracheophyta</taxon>
        <taxon>Spermatophyta</taxon>
        <taxon>Magnoliopsida</taxon>
        <taxon>eudicotyledons</taxon>
        <taxon>Gunneridae</taxon>
        <taxon>Pentapetalae</taxon>
        <taxon>asterids</taxon>
        <taxon>lamiids</taxon>
        <taxon>Boraginales</taxon>
        <taxon>Boraginaceae</taxon>
        <taxon>Boraginoideae</taxon>
        <taxon>Lithospermeae</taxon>
        <taxon>Lithospermum</taxon>
    </lineage>
</organism>
<gene>
    <name evidence="2" type="ORF">LIER_29096</name>
</gene>
<dbReference type="InterPro" id="IPR052343">
    <property type="entry name" value="Retrotransposon-Effector_Assoc"/>
</dbReference>
<accession>A0AAV3RLB2</accession>
<dbReference type="AlphaFoldDB" id="A0AAV3RLB2"/>
<feature type="domain" description="Reverse transcriptase" evidence="1">
    <location>
        <begin position="82"/>
        <end position="360"/>
    </location>
</feature>
<name>A0AAV3RLB2_LITER</name>
<dbReference type="PROSITE" id="PS50878">
    <property type="entry name" value="RT_POL"/>
    <property type="match status" value="1"/>
</dbReference>
<keyword evidence="3" id="KW-1185">Reference proteome</keyword>
<evidence type="ECO:0000259" key="1">
    <source>
        <dbReference type="PROSITE" id="PS50878"/>
    </source>
</evidence>
<dbReference type="InterPro" id="IPR043502">
    <property type="entry name" value="DNA/RNA_pol_sf"/>
</dbReference>
<dbReference type="Pfam" id="PF00078">
    <property type="entry name" value="RVT_1"/>
    <property type="match status" value="1"/>
</dbReference>
<dbReference type="CDD" id="cd01650">
    <property type="entry name" value="RT_nLTR_like"/>
    <property type="match status" value="1"/>
</dbReference>
<dbReference type="Proteomes" id="UP001454036">
    <property type="component" value="Unassembled WGS sequence"/>
</dbReference>
<dbReference type="InterPro" id="IPR000477">
    <property type="entry name" value="RT_dom"/>
</dbReference>
<dbReference type="SUPFAM" id="SSF56672">
    <property type="entry name" value="DNA/RNA polymerases"/>
    <property type="match status" value="1"/>
</dbReference>
<dbReference type="PANTHER" id="PTHR46890">
    <property type="entry name" value="NON-LTR RETROLELEMENT REVERSE TRANSCRIPTASE-LIKE PROTEIN-RELATED"/>
    <property type="match status" value="1"/>
</dbReference>
<protein>
    <recommendedName>
        <fullName evidence="1">Reverse transcriptase domain-containing protein</fullName>
    </recommendedName>
</protein>
<comment type="caution">
    <text evidence="2">The sequence shown here is derived from an EMBL/GenBank/DDBJ whole genome shotgun (WGS) entry which is preliminary data.</text>
</comment>